<proteinExistence type="predicted"/>
<organism evidence="1 2">
    <name type="scientific">Gigaspora margarita</name>
    <dbReference type="NCBI Taxonomy" id="4874"/>
    <lineage>
        <taxon>Eukaryota</taxon>
        <taxon>Fungi</taxon>
        <taxon>Fungi incertae sedis</taxon>
        <taxon>Mucoromycota</taxon>
        <taxon>Glomeromycotina</taxon>
        <taxon>Glomeromycetes</taxon>
        <taxon>Diversisporales</taxon>
        <taxon>Gigasporaceae</taxon>
        <taxon>Gigaspora</taxon>
    </lineage>
</organism>
<feature type="non-terminal residue" evidence="1">
    <location>
        <position position="114"/>
    </location>
</feature>
<reference evidence="1 2" key="1">
    <citation type="submission" date="2021-06" db="EMBL/GenBank/DDBJ databases">
        <authorList>
            <person name="Kallberg Y."/>
            <person name="Tangrot J."/>
            <person name="Rosling A."/>
        </authorList>
    </citation>
    <scope>NUCLEOTIDE SEQUENCE [LARGE SCALE GENOMIC DNA]</scope>
    <source>
        <strain evidence="1 2">120-4 pot B 10/14</strain>
    </source>
</reference>
<comment type="caution">
    <text evidence="1">The sequence shown here is derived from an EMBL/GenBank/DDBJ whole genome shotgun (WGS) entry which is preliminary data.</text>
</comment>
<protein>
    <submittedName>
        <fullName evidence="1">7969_t:CDS:1</fullName>
    </submittedName>
</protein>
<dbReference type="Proteomes" id="UP000789901">
    <property type="component" value="Unassembled WGS sequence"/>
</dbReference>
<name>A0ABN7X2D8_GIGMA</name>
<accession>A0ABN7X2D8</accession>
<feature type="non-terminal residue" evidence="1">
    <location>
        <position position="1"/>
    </location>
</feature>
<dbReference type="EMBL" id="CAJVQB010083440">
    <property type="protein sequence ID" value="CAG8846421.1"/>
    <property type="molecule type" value="Genomic_DNA"/>
</dbReference>
<sequence length="114" mass="12235">AQLNNAKASTFYVSNSETSTSYTVNAEISYISNSETGTSYAINAEVSILCMVIFEQAANIESSTSYAKVSTSGAFNAKFGPSYVVNVQTNTSYVINAKTNTFCENAIYDDATNK</sequence>
<evidence type="ECO:0000313" key="1">
    <source>
        <dbReference type="EMBL" id="CAG8846421.1"/>
    </source>
</evidence>
<keyword evidence="2" id="KW-1185">Reference proteome</keyword>
<evidence type="ECO:0000313" key="2">
    <source>
        <dbReference type="Proteomes" id="UP000789901"/>
    </source>
</evidence>
<gene>
    <name evidence="1" type="ORF">GMARGA_LOCUS38154</name>
</gene>